<dbReference type="GO" id="GO:0006006">
    <property type="term" value="P:glucose metabolic process"/>
    <property type="evidence" value="ECO:0007669"/>
    <property type="project" value="InterPro"/>
</dbReference>
<dbReference type="GO" id="GO:0016620">
    <property type="term" value="F:oxidoreductase activity, acting on the aldehyde or oxo group of donors, NAD or NADP as acceptor"/>
    <property type="evidence" value="ECO:0007669"/>
    <property type="project" value="InterPro"/>
</dbReference>
<feature type="binding site" evidence="5">
    <location>
        <position position="232"/>
    </location>
    <ligand>
        <name>D-glyceraldehyde 3-phosphate</name>
        <dbReference type="ChEBI" id="CHEBI:59776"/>
    </ligand>
</feature>
<dbReference type="InterPro" id="IPR020830">
    <property type="entry name" value="GlycerAld_3-P_DH_AS"/>
</dbReference>
<feature type="binding site" evidence="6">
    <location>
        <begin position="12"/>
        <end position="13"/>
    </location>
    <ligand>
        <name>NAD(+)</name>
        <dbReference type="ChEBI" id="CHEBI:57540"/>
    </ligand>
</feature>
<dbReference type="InterPro" id="IPR036291">
    <property type="entry name" value="NAD(P)-bd_dom_sf"/>
</dbReference>
<protein>
    <recommendedName>
        <fullName evidence="9">Glyceraldehyde-3-phosphate dehydrogenase</fullName>
        <ecNumber evidence="9">1.2.1.-</ecNumber>
    </recommendedName>
</protein>
<feature type="domain" description="Glyceraldehyde 3-phosphate dehydrogenase NAD(P) binding" evidence="10">
    <location>
        <begin position="3"/>
        <end position="151"/>
    </location>
</feature>
<keyword evidence="6" id="KW-0547">Nucleotide-binding</keyword>
<comment type="subunit">
    <text evidence="2">Homotetramer.</text>
</comment>
<feature type="binding site" evidence="6">
    <location>
        <position position="80"/>
    </location>
    <ligand>
        <name>NAD(+)</name>
        <dbReference type="ChEBI" id="CHEBI:57540"/>
    </ligand>
</feature>
<accession>L0EWI2</accession>
<dbReference type="InterPro" id="IPR020829">
    <property type="entry name" value="GlycerAld_3-P_DH_cat"/>
</dbReference>
<dbReference type="PATRIC" id="fig|1215343.11.peg.1256"/>
<proteinExistence type="inferred from homology"/>
<dbReference type="CDD" id="cd05214">
    <property type="entry name" value="GAPDH_I_N"/>
    <property type="match status" value="1"/>
</dbReference>
<dbReference type="FunFam" id="3.40.50.720:FF:000001">
    <property type="entry name" value="Glyceraldehyde-3-phosphate dehydrogenase"/>
    <property type="match status" value="1"/>
</dbReference>
<feature type="site" description="Activates thiol group during catalysis" evidence="7">
    <location>
        <position position="178"/>
    </location>
</feature>
<feature type="binding site" evidence="5">
    <location>
        <begin position="209"/>
        <end position="210"/>
    </location>
    <ligand>
        <name>D-glyceraldehyde 3-phosphate</name>
        <dbReference type="ChEBI" id="CHEBI:59776"/>
    </ligand>
</feature>
<dbReference type="Gene3D" id="3.40.50.720">
    <property type="entry name" value="NAD(P)-binding Rossmann-like Domain"/>
    <property type="match status" value="1"/>
</dbReference>
<dbReference type="NCBIfam" id="TIGR01534">
    <property type="entry name" value="GAPDH-I"/>
    <property type="match status" value="1"/>
</dbReference>
<feature type="active site" description="Nucleophile" evidence="4">
    <location>
        <position position="151"/>
    </location>
</feature>
<dbReference type="PANTHER" id="PTHR43148">
    <property type="entry name" value="GLYCERALDEHYDE-3-PHOSPHATE DEHYDROGENASE 2"/>
    <property type="match status" value="1"/>
</dbReference>
<reference evidence="11 12" key="1">
    <citation type="journal article" date="2012" name="Stand. Genomic Sci.">
        <title>Complete genome sequence of Liberibacter crescens BT-1.</title>
        <authorList>
            <person name="Leonard M.T."/>
            <person name="Fagen J.R."/>
            <person name="Davis-Richardson A.G."/>
            <person name="Davis M.J."/>
            <person name="Triplett E.W."/>
        </authorList>
    </citation>
    <scope>NUCLEOTIDE SEQUENCE [LARGE SCALE GENOMIC DNA]</scope>
    <source>
        <strain evidence="11 12">BT-1</strain>
    </source>
</reference>
<dbReference type="SUPFAM" id="SSF55347">
    <property type="entry name" value="Glyceraldehyde-3-phosphate dehydrogenase-like, C-terminal domain"/>
    <property type="match status" value="1"/>
</dbReference>
<dbReference type="RefSeq" id="WP_015273635.1">
    <property type="nucleotide sequence ID" value="NC_019907.1"/>
</dbReference>
<dbReference type="SMART" id="SM00846">
    <property type="entry name" value="Gp_dh_N"/>
    <property type="match status" value="1"/>
</dbReference>
<keyword evidence="12" id="KW-1185">Reference proteome</keyword>
<dbReference type="CDD" id="cd18126">
    <property type="entry name" value="GAPDH_I_C"/>
    <property type="match status" value="1"/>
</dbReference>
<keyword evidence="6" id="KW-0520">NAD</keyword>
<evidence type="ECO:0000256" key="5">
    <source>
        <dbReference type="PIRSR" id="PIRSR000149-2"/>
    </source>
</evidence>
<evidence type="ECO:0000256" key="4">
    <source>
        <dbReference type="PIRSR" id="PIRSR000149-1"/>
    </source>
</evidence>
<feature type="binding site" evidence="6">
    <location>
        <position position="314"/>
    </location>
    <ligand>
        <name>NAD(+)</name>
        <dbReference type="ChEBI" id="CHEBI:57540"/>
    </ligand>
</feature>
<dbReference type="InterPro" id="IPR020828">
    <property type="entry name" value="GlycerAld_3-P_DH_NAD(P)-bd"/>
</dbReference>
<dbReference type="Pfam" id="PF02800">
    <property type="entry name" value="Gp_dh_C"/>
    <property type="match status" value="1"/>
</dbReference>
<evidence type="ECO:0000256" key="9">
    <source>
        <dbReference type="RuleBase" id="RU361160"/>
    </source>
</evidence>
<dbReference type="EMBL" id="CP003789">
    <property type="protein sequence ID" value="AGA65210.1"/>
    <property type="molecule type" value="Genomic_DNA"/>
</dbReference>
<dbReference type="PROSITE" id="PS00071">
    <property type="entry name" value="GAPDH"/>
    <property type="match status" value="1"/>
</dbReference>
<feature type="binding site" evidence="5">
    <location>
        <begin position="150"/>
        <end position="152"/>
    </location>
    <ligand>
        <name>D-glyceraldehyde 3-phosphate</name>
        <dbReference type="ChEBI" id="CHEBI:59776"/>
    </ligand>
</feature>
<dbReference type="HOGENOM" id="CLU_030140_0_2_5"/>
<evidence type="ECO:0000256" key="6">
    <source>
        <dbReference type="PIRSR" id="PIRSR000149-3"/>
    </source>
</evidence>
<dbReference type="PRINTS" id="PR00078">
    <property type="entry name" value="G3PDHDRGNASE"/>
</dbReference>
<evidence type="ECO:0000256" key="8">
    <source>
        <dbReference type="RuleBase" id="RU000397"/>
    </source>
</evidence>
<evidence type="ECO:0000313" key="12">
    <source>
        <dbReference type="Proteomes" id="UP000010799"/>
    </source>
</evidence>
<dbReference type="STRING" id="1215343.B488_12180"/>
<evidence type="ECO:0000256" key="3">
    <source>
        <dbReference type="ARBA" id="ARBA00023002"/>
    </source>
</evidence>
<dbReference type="GO" id="GO:0050661">
    <property type="term" value="F:NADP binding"/>
    <property type="evidence" value="ECO:0007669"/>
    <property type="project" value="InterPro"/>
</dbReference>
<feature type="binding site" evidence="6">
    <location>
        <position position="36"/>
    </location>
    <ligand>
        <name>NAD(+)</name>
        <dbReference type="ChEBI" id="CHEBI:57540"/>
    </ligand>
</feature>
<dbReference type="FunFam" id="3.30.360.10:FF:000002">
    <property type="entry name" value="Glyceraldehyde-3-phosphate dehydrogenase"/>
    <property type="match status" value="1"/>
</dbReference>
<evidence type="ECO:0000259" key="10">
    <source>
        <dbReference type="SMART" id="SM00846"/>
    </source>
</evidence>
<dbReference type="InterPro" id="IPR020831">
    <property type="entry name" value="GlycerAld/Erythrose_P_DH"/>
</dbReference>
<dbReference type="SUPFAM" id="SSF51735">
    <property type="entry name" value="NAD(P)-binding Rossmann-fold domains"/>
    <property type="match status" value="1"/>
</dbReference>
<dbReference type="InterPro" id="IPR006424">
    <property type="entry name" value="Glyceraldehyde-3-P_DH_1"/>
</dbReference>
<sequence>MAVKVAINGFGRIGRAILRTFVESGNKDIEIVAINDLGSIEANGHLIRYDSVHGTFQRKVKVSGDVIDVGFGPIKVTAIRDPKQLPWDGIDVVMECTGAFASREKALAHLSNGSKRVLVSAPCGGADKTIVYGINHNVLTKDDIVISNASCTTNCLAPVVYTLNKEFGIKKGYMTTVHSYTSDQPVLDSSHRDLYRSRSAALSMIPTSTGAAQAIGLVLPELKGKLAGSAIRVPTPNVSVIDLKILLVKKVKEEEINEVIKIASEGQLKNILSYVTEPLVSVDFNHDPHSSIFVADQTKVVDEDLVRVMAWYDNEWGFSNRMLDTAAAIGKFLKDI</sequence>
<gene>
    <name evidence="11" type="ordered locus">B488_12180</name>
</gene>
<feature type="binding site" evidence="6">
    <location>
        <position position="120"/>
    </location>
    <ligand>
        <name>NAD(+)</name>
        <dbReference type="ChEBI" id="CHEBI:57540"/>
    </ligand>
</feature>
<evidence type="ECO:0000256" key="7">
    <source>
        <dbReference type="PIRSR" id="PIRSR000149-4"/>
    </source>
</evidence>
<dbReference type="AlphaFoldDB" id="L0EWI2"/>
<dbReference type="GO" id="GO:0051287">
    <property type="term" value="F:NAD binding"/>
    <property type="evidence" value="ECO:0007669"/>
    <property type="project" value="InterPro"/>
</dbReference>
<dbReference type="PIRSF" id="PIRSF000149">
    <property type="entry name" value="GAP_DH"/>
    <property type="match status" value="1"/>
</dbReference>
<dbReference type="Gene3D" id="3.30.360.10">
    <property type="entry name" value="Dihydrodipicolinate Reductase, domain 2"/>
    <property type="match status" value="1"/>
</dbReference>
<name>L0EWI2_LIBCB</name>
<comment type="similarity">
    <text evidence="1 8">Belongs to the glyceraldehyde-3-phosphate dehydrogenase family.</text>
</comment>
<keyword evidence="3 9" id="KW-0560">Oxidoreductase</keyword>
<dbReference type="eggNOG" id="COG0057">
    <property type="taxonomic scope" value="Bacteria"/>
</dbReference>
<dbReference type="Pfam" id="PF00044">
    <property type="entry name" value="Gp_dh_N"/>
    <property type="match status" value="1"/>
</dbReference>
<dbReference type="EC" id="1.2.1.-" evidence="9"/>
<feature type="binding site" evidence="5">
    <location>
        <position position="181"/>
    </location>
    <ligand>
        <name>D-glyceraldehyde 3-phosphate</name>
        <dbReference type="ChEBI" id="CHEBI:59776"/>
    </ligand>
</feature>
<dbReference type="Proteomes" id="UP000010799">
    <property type="component" value="Chromosome"/>
</dbReference>
<evidence type="ECO:0000256" key="1">
    <source>
        <dbReference type="ARBA" id="ARBA00007406"/>
    </source>
</evidence>
<organism evidence="11 12">
    <name type="scientific">Liberibacter crescens (strain BT-1)</name>
    <dbReference type="NCBI Taxonomy" id="1215343"/>
    <lineage>
        <taxon>Bacteria</taxon>
        <taxon>Pseudomonadati</taxon>
        <taxon>Pseudomonadota</taxon>
        <taxon>Alphaproteobacteria</taxon>
        <taxon>Hyphomicrobiales</taxon>
        <taxon>Rhizobiaceae</taxon>
        <taxon>Liberibacter</taxon>
    </lineage>
</organism>
<evidence type="ECO:0000256" key="2">
    <source>
        <dbReference type="ARBA" id="ARBA00011881"/>
    </source>
</evidence>
<dbReference type="KEGG" id="lcc:B488_12180"/>
<evidence type="ECO:0000313" key="11">
    <source>
        <dbReference type="EMBL" id="AGA65210.1"/>
    </source>
</evidence>